<dbReference type="InterPro" id="IPR056759">
    <property type="entry name" value="DYH2-5-8_CC"/>
</dbReference>
<feature type="compositionally biased region" description="Basic and acidic residues" evidence="1">
    <location>
        <begin position="1836"/>
        <end position="1849"/>
    </location>
</feature>
<feature type="compositionally biased region" description="Low complexity" evidence="1">
    <location>
        <begin position="1879"/>
        <end position="1889"/>
    </location>
</feature>
<feature type="compositionally biased region" description="Low complexity" evidence="1">
    <location>
        <begin position="1368"/>
        <end position="1384"/>
    </location>
</feature>
<dbReference type="GO" id="GO:0005858">
    <property type="term" value="C:axonemal dynein complex"/>
    <property type="evidence" value="ECO:0007669"/>
    <property type="project" value="TreeGrafter"/>
</dbReference>
<protein>
    <submittedName>
        <fullName evidence="4">Dynein heavy chain, axonemal</fullName>
    </submittedName>
</protein>
<feature type="compositionally biased region" description="Basic and acidic residues" evidence="1">
    <location>
        <begin position="1895"/>
        <end position="1909"/>
    </location>
</feature>
<dbReference type="InterPro" id="IPR013594">
    <property type="entry name" value="Dynein_heavy_tail"/>
</dbReference>
<feature type="region of interest" description="Disordered" evidence="1">
    <location>
        <begin position="361"/>
        <end position="399"/>
    </location>
</feature>
<feature type="compositionally biased region" description="Basic and acidic residues" evidence="1">
    <location>
        <begin position="1567"/>
        <end position="1578"/>
    </location>
</feature>
<evidence type="ECO:0000256" key="1">
    <source>
        <dbReference type="SAM" id="MobiDB-lite"/>
    </source>
</evidence>
<dbReference type="OrthoDB" id="447173at2759"/>
<feature type="compositionally biased region" description="Basic residues" evidence="1">
    <location>
        <begin position="1798"/>
        <end position="1811"/>
    </location>
</feature>
<feature type="compositionally biased region" description="Low complexity" evidence="1">
    <location>
        <begin position="1773"/>
        <end position="1784"/>
    </location>
</feature>
<feature type="region of interest" description="Disordered" evidence="1">
    <location>
        <begin position="1254"/>
        <end position="1297"/>
    </location>
</feature>
<feature type="compositionally biased region" description="Basic and acidic residues" evidence="1">
    <location>
        <begin position="1597"/>
        <end position="1611"/>
    </location>
</feature>
<dbReference type="Pfam" id="PF08385">
    <property type="entry name" value="DHC_N1"/>
    <property type="match status" value="1"/>
</dbReference>
<feature type="compositionally biased region" description="Low complexity" evidence="1">
    <location>
        <begin position="1322"/>
        <end position="1348"/>
    </location>
</feature>
<keyword evidence="5" id="KW-1185">Reference proteome</keyword>
<accession>S9W104</accession>
<dbReference type="GO" id="GO:0051959">
    <property type="term" value="F:dynein light intermediate chain binding"/>
    <property type="evidence" value="ECO:0007669"/>
    <property type="project" value="InterPro"/>
</dbReference>
<feature type="compositionally biased region" description="Basic residues" evidence="1">
    <location>
        <begin position="1639"/>
        <end position="1654"/>
    </location>
</feature>
<feature type="region of interest" description="Disordered" evidence="1">
    <location>
        <begin position="1314"/>
        <end position="1748"/>
    </location>
</feature>
<dbReference type="Proteomes" id="UP000015354">
    <property type="component" value="Unassembled WGS sequence"/>
</dbReference>
<feature type="compositionally biased region" description="Basic and acidic residues" evidence="1">
    <location>
        <begin position="1349"/>
        <end position="1360"/>
    </location>
</feature>
<dbReference type="GO" id="GO:0007018">
    <property type="term" value="P:microtubule-based movement"/>
    <property type="evidence" value="ECO:0007669"/>
    <property type="project" value="InterPro"/>
</dbReference>
<dbReference type="Pfam" id="PF25007">
    <property type="entry name" value="DYH2-5-8_CC"/>
    <property type="match status" value="1"/>
</dbReference>
<evidence type="ECO:0000313" key="5">
    <source>
        <dbReference type="Proteomes" id="UP000015354"/>
    </source>
</evidence>
<dbReference type="InterPro" id="IPR026983">
    <property type="entry name" value="DHC"/>
</dbReference>
<name>S9W104_9TRYP</name>
<proteinExistence type="predicted"/>
<evidence type="ECO:0000259" key="3">
    <source>
        <dbReference type="Pfam" id="PF25007"/>
    </source>
</evidence>
<organism evidence="4 5">
    <name type="scientific">Strigomonas culicis</name>
    <dbReference type="NCBI Taxonomy" id="28005"/>
    <lineage>
        <taxon>Eukaryota</taxon>
        <taxon>Discoba</taxon>
        <taxon>Euglenozoa</taxon>
        <taxon>Kinetoplastea</taxon>
        <taxon>Metakinetoplastina</taxon>
        <taxon>Trypanosomatida</taxon>
        <taxon>Trypanosomatidae</taxon>
        <taxon>Strigomonadinae</taxon>
        <taxon>Strigomonas</taxon>
    </lineage>
</organism>
<dbReference type="PANTHER" id="PTHR46532">
    <property type="entry name" value="MALE FERTILITY FACTOR KL5"/>
    <property type="match status" value="1"/>
</dbReference>
<feature type="compositionally biased region" description="Basic and acidic residues" evidence="1">
    <location>
        <begin position="1420"/>
        <end position="1432"/>
    </location>
</feature>
<feature type="compositionally biased region" description="Basic and acidic residues" evidence="1">
    <location>
        <begin position="1544"/>
        <end position="1554"/>
    </location>
</feature>
<sequence>MEGVCNDVLYVVRLEPDKVLVPETMDHGVLWGMCRGDNFIDSFLRSLRYVVVPTLLANQWPSSIERDVQTSLHRFMATMVEDVNRLKGRTVLYVPSDLASVRPEDAHNDRELVQRYEATVIHWTRQIKEVVGDRDAGGSTTEDAGPLEEIGYWRSRAHDLGNIRAQLNRADVTAIVAVLREAKSFYYLEPFLNLRADIERGTEEAFDSLRYLNTLVGPSEELAQADPVDIPRLVRPILQNAQLILMFSKSYKKERFCSLLRLFSNEIIRRCSQKIDVAAILRGDVAGSMVALRESARAGEVWIRECRSMLAATQRRFRVERGEKLEVDESFLNGIDGFVRHRCQNLQEICLGQQQFGFKGTETGSNAKGSSNYNRGSRGSRPHKGNTRSSSGGKGNFIPDGAPLVVEELDSRVVVPVEHFEGRIPTFGGNRGPEIESQLMDIQRAFRAKMDVLRHLDYDILDVKSTKWVDDFRSLKADVDNLSMMLRQIITASFDNIATIASGTEYIEAFYIVSKNEELLIQLDRSKDSVFRLFQGNLKCIQTEMQRYFNRKPPLFYLHPPAAGQGYWASNFVRQIEHFHHALQILYYLPESPDTEEVDRLRERLEHALSDSKYQQYNEWKTTVPSRPAEYLDRFLLVQRPRTGRDVENPPLFDVNFARELLIVFEEVRYWRRLGELVPPHLQDICSKEDRLHVFRENVAMVTRAYNNVVHSLNKFERRLFSLRLQFLYTKFLPGLNKLWWSSQGIVEYFVRECDLQTAKVQRIVDDYSYTNMFIDHHCRIITDTLAVIFERKRVYTQQTFKEKQVAYREMVVAKLHKVHALLVDKLYHLFNYFREDYGADDRVRLEWHRLVEKIELKVEEALKTMVKRSLATVEKALPKETTEERLDEKVFRLEVAISVEQDTTQPIIHTVPSTRDLARDINENCKAIIAVVRDLRRLEECLRERVESEKEEELVERGLTVVHYETAQLESMALRGPYYEYMTGDQDAILSLRRVHESFESISERVHDKLNQTWQLHQSSSADNLWTAQKQDRRIKQGWRLEDYRINMEHVAQRRDGIDKQEVFADVLFLQLDFTRMKETFRAQCQLVIRHYHSLLYAEAKQELDAMLGGLDHTIASLTREPKTLDQLGEQIRCCAGAMDDLPTVSAKFDPLADKFALITNEAFNFGGVDPADVQRCDGLPEAFERYSASLVSASKLLEKYKEQFLRDLETDLRSLVTNSAALFQQTRDESPTTYDLTTAVAFGRLEALERRAQGPAGGGAEPPAGHRDLQPGEATAGRPRQGGGKPRQAAGGLDARRRVAPHEQALAPHVLHEAQQRQDAGGAREAAQGSAAAPQGPRAPRRVGAAEGRHRPHEEDAAHHRRPAHAGDTAAALGDAEGAAGHRLQSGGRGQLLPAAADGRPRGVARGVHHEPRRRRARGAEDRDGPREDPSLLGGGHLPHRAVPGLPQDRLCGRHQHRPRGAPGAAQRDEDVAVRGELPAQGAAVGADPVHRRGHDRRSADGADQVDVPGEHLHRQRGHQAQARRGVQEVRLHPRAVALHHVAADQRPERHSRCAPRQPAGPAQLHERGPREHPEEPGGLPGGPPACLSALLLSVERRPAGDPGPHEGPGEGAAAPAQVLRGPLPAVSQDGAQQGGGRRHGRGRRRGRPLHARRADRGPHGRDVAEPRGGEDARHGAKLRDQHPRRPAAERVRPAPAHQPRQAQAVDGAARGAGAHHGGLHQLDAAGGAGHRRVRRPPRERAEPRAAQALAHLQGVQEVEEHDPQVLPAGAPAADAAAAQQARRARHDRGALARHPAPHPRQPRPRAGRLRVVAPAALLQRDGGAVGGPAGRGADPHRRGAPGERTRQLRLRVPWQHGAARRHGPHRPRVHDAHDGAAALPRRPAAGPRRHRQDGDREGPRQGDRQVRHGVQLLGRPRLSLRRPHAQRYRADRRLVLLRRVQPY</sequence>
<dbReference type="GO" id="GO:0045505">
    <property type="term" value="F:dynein intermediate chain binding"/>
    <property type="evidence" value="ECO:0007669"/>
    <property type="project" value="InterPro"/>
</dbReference>
<comment type="caution">
    <text evidence="4">The sequence shown here is derived from an EMBL/GenBank/DDBJ whole genome shotgun (WGS) entry which is preliminary data.</text>
</comment>
<feature type="compositionally biased region" description="Low complexity" evidence="1">
    <location>
        <begin position="1696"/>
        <end position="1715"/>
    </location>
</feature>
<reference evidence="4 5" key="1">
    <citation type="journal article" date="2013" name="PLoS ONE">
        <title>Predicting the Proteins of Angomonas deanei, Strigomonas culicis and Their Respective Endosymbionts Reveals New Aspects of the Trypanosomatidae Family.</title>
        <authorList>
            <person name="Motta M.C."/>
            <person name="Martins A.C."/>
            <person name="de Souza S.S."/>
            <person name="Catta-Preta C.M."/>
            <person name="Silva R."/>
            <person name="Klein C.C."/>
            <person name="de Almeida L.G."/>
            <person name="de Lima Cunha O."/>
            <person name="Ciapina L.P."/>
            <person name="Brocchi M."/>
            <person name="Colabardini A.C."/>
            <person name="de Araujo Lima B."/>
            <person name="Machado C.R."/>
            <person name="de Almeida Soares C.M."/>
            <person name="Probst C.M."/>
            <person name="de Menezes C.B."/>
            <person name="Thompson C.E."/>
            <person name="Bartholomeu D.C."/>
            <person name="Gradia D.F."/>
            <person name="Pavoni D.P."/>
            <person name="Grisard E.C."/>
            <person name="Fantinatti-Garboggini F."/>
            <person name="Marchini F.K."/>
            <person name="Rodrigues-Luiz G.F."/>
            <person name="Wagner G."/>
            <person name="Goldman G.H."/>
            <person name="Fietto J.L."/>
            <person name="Elias M.C."/>
            <person name="Goldman M.H."/>
            <person name="Sagot M.F."/>
            <person name="Pereira M."/>
            <person name="Stoco P.H."/>
            <person name="de Mendonca-Neto R.P."/>
            <person name="Teixeira S.M."/>
            <person name="Maciel T.E."/>
            <person name="de Oliveira Mendes T.A."/>
            <person name="Urmenyi T.P."/>
            <person name="de Souza W."/>
            <person name="Schenkman S."/>
            <person name="de Vasconcelos A.T."/>
        </authorList>
    </citation>
    <scope>NUCLEOTIDE SEQUENCE [LARGE SCALE GENOMIC DNA]</scope>
</reference>
<gene>
    <name evidence="4" type="ORF">STCU_04431</name>
</gene>
<evidence type="ECO:0000259" key="2">
    <source>
        <dbReference type="Pfam" id="PF08385"/>
    </source>
</evidence>
<feature type="domain" description="Dynein heavy chain tail" evidence="2">
    <location>
        <begin position="113"/>
        <end position="749"/>
    </location>
</feature>
<evidence type="ECO:0000313" key="4">
    <source>
        <dbReference type="EMBL" id="EPY29590.1"/>
    </source>
</evidence>
<feature type="domain" description="Dynein axonemal heavy chain 2/5/8 coiled-coil" evidence="3">
    <location>
        <begin position="1095"/>
        <end position="1207"/>
    </location>
</feature>
<dbReference type="EMBL" id="ATMH01004431">
    <property type="protein sequence ID" value="EPY29590.1"/>
    <property type="molecule type" value="Genomic_DNA"/>
</dbReference>
<feature type="compositionally biased region" description="Basic residues" evidence="1">
    <location>
        <begin position="1861"/>
        <end position="1871"/>
    </location>
</feature>
<feature type="compositionally biased region" description="Basic and acidic residues" evidence="1">
    <location>
        <begin position="1655"/>
        <end position="1695"/>
    </location>
</feature>
<feature type="region of interest" description="Disordered" evidence="1">
    <location>
        <begin position="1773"/>
        <end position="1920"/>
    </location>
</feature>
<dbReference type="PANTHER" id="PTHR46532:SF11">
    <property type="entry name" value="DYNEIN AXONEMAL HEAVY CHAIN 12"/>
    <property type="match status" value="1"/>
</dbReference>